<dbReference type="Gene3D" id="3.40.50.1000">
    <property type="entry name" value="HAD superfamily/HAD-like"/>
    <property type="match status" value="1"/>
</dbReference>
<dbReference type="PANTHER" id="PTHR10788:SF106">
    <property type="entry name" value="BCDNA.GH08860"/>
    <property type="match status" value="1"/>
</dbReference>
<evidence type="ECO:0000313" key="4">
    <source>
        <dbReference type="Proteomes" id="UP000612352"/>
    </source>
</evidence>
<dbReference type="EMBL" id="JAEDAJ010000001">
    <property type="protein sequence ID" value="MBK0330379.1"/>
    <property type="molecule type" value="Genomic_DNA"/>
</dbReference>
<proteinExistence type="inferred from homology"/>
<accession>A0ABS1B6V1</accession>
<dbReference type="Gene3D" id="3.40.50.2000">
    <property type="entry name" value="Glycogen Phosphorylase B"/>
    <property type="match status" value="2"/>
</dbReference>
<comment type="similarity">
    <text evidence="1">In the C-terminal section; belongs to the trehalose phosphatase family.</text>
</comment>
<dbReference type="Pfam" id="PF00982">
    <property type="entry name" value="Glyco_transf_20"/>
    <property type="match status" value="1"/>
</dbReference>
<organism evidence="3 4">
    <name type="scientific">Brachybacterium halotolerans</name>
    <dbReference type="NCBI Taxonomy" id="2795215"/>
    <lineage>
        <taxon>Bacteria</taxon>
        <taxon>Bacillati</taxon>
        <taxon>Actinomycetota</taxon>
        <taxon>Actinomycetes</taxon>
        <taxon>Micrococcales</taxon>
        <taxon>Dermabacteraceae</taxon>
        <taxon>Brachybacterium</taxon>
    </lineage>
</organism>
<sequence>MAWRCRPTRQEAPVASQELHDLVVVANRLPVDAKTLPDGATEWVTSPGGLVTAMESVMRNVDSAAWVGWAGSPGEAPEPFRADGMDLYPVSLDATDIEKYYEGFSNGTLWPLYHDVIVDPAYHRTWWDTYVSANRRFAKAAAAVTAPGGTIWVHDYQLQLVPEMIRSERPDVRIGFFNHIPFPPVELFSQLPKRNQVLRGLLGADLVGFQRESDTLNFLASVRHLLGYQVDQRTVTVPGIGAVEPRDVIAGTFPISLDTQAVTALTDDPEIQERARQLRHDLGDPEKVVLGVDRLDYTKGIRHRLKAWGELLNDGSIDPRETVLVQVATPSRERVDAYRQLRDEVELTVGRINGDHAPIGRPAISYLHRSFNRRDMTALYMAADVVLVTALRDGMNLVAKEYVASRPDLRGVLVLSEFAGAADELRAALLVNPHDIDELKSAALRALSMPEEEQEEMMTSLRRQVLDHDVQSWAKHFLDELEAVGEPAPPSAPIIRLSGTESPDAAQLDAALEAFADTPRILVASDFDGVLAPIVTDRDAVQANPRSIGALRGLTELSGVNVALVSGRALEDLQHHAGMPSSVALVGSHGAEVGALPSDLHADVMDAGTMTMDETRQNLRDSIARRLQHIADQHPGAEVEVKPASAVLHTRNAKGRGAGNATEAALEFARGLPDVTVTPGKEVVEFSVVDSHKGTAVRALGRAAAADAILYLGDDVTDENVFAILEDGDLGVKVGDGDTAAAFRIEGTDAVAELLERLLELRAGEA</sequence>
<evidence type="ECO:0000313" key="3">
    <source>
        <dbReference type="EMBL" id="MBK0330379.1"/>
    </source>
</evidence>
<evidence type="ECO:0000256" key="2">
    <source>
        <dbReference type="ARBA" id="ARBA00008799"/>
    </source>
</evidence>
<dbReference type="NCBIfam" id="TIGR00685">
    <property type="entry name" value="T6PP"/>
    <property type="match status" value="1"/>
</dbReference>
<evidence type="ECO:0000256" key="1">
    <source>
        <dbReference type="ARBA" id="ARBA00006330"/>
    </source>
</evidence>
<dbReference type="InterPro" id="IPR036412">
    <property type="entry name" value="HAD-like_sf"/>
</dbReference>
<dbReference type="PANTHER" id="PTHR10788">
    <property type="entry name" value="TREHALOSE-6-PHOSPHATE SYNTHASE"/>
    <property type="match status" value="1"/>
</dbReference>
<dbReference type="Gene3D" id="3.30.70.1020">
    <property type="entry name" value="Trehalose-6-phosphate phosphatase related protein, domain 2"/>
    <property type="match status" value="1"/>
</dbReference>
<gene>
    <name evidence="3" type="ORF">I8D64_03050</name>
</gene>
<dbReference type="InterPro" id="IPR003337">
    <property type="entry name" value="Trehalose_PPase"/>
</dbReference>
<comment type="caution">
    <text evidence="3">The sequence shown here is derived from an EMBL/GenBank/DDBJ whole genome shotgun (WGS) entry which is preliminary data.</text>
</comment>
<reference evidence="3 4" key="1">
    <citation type="submission" date="2020-12" db="EMBL/GenBank/DDBJ databases">
        <title>Brachybacterium sp. MASK1Z-5, whole genome shotgun sequence.</title>
        <authorList>
            <person name="Tuo L."/>
        </authorList>
    </citation>
    <scope>NUCLEOTIDE SEQUENCE [LARGE SCALE GENOMIC DNA]</scope>
    <source>
        <strain evidence="3 4">MASK1Z-5</strain>
    </source>
</reference>
<dbReference type="Pfam" id="PF02358">
    <property type="entry name" value="Trehalose_PPase"/>
    <property type="match status" value="1"/>
</dbReference>
<protein>
    <submittedName>
        <fullName evidence="3">Bifunctional alpha,alpha-trehalose-phosphate synthase (UDP-forming)/trehalose-phosphatase</fullName>
    </submittedName>
</protein>
<dbReference type="SUPFAM" id="SSF56784">
    <property type="entry name" value="HAD-like"/>
    <property type="match status" value="1"/>
</dbReference>
<dbReference type="InterPro" id="IPR001830">
    <property type="entry name" value="Glyco_trans_20"/>
</dbReference>
<name>A0ABS1B6V1_9MICO</name>
<dbReference type="SUPFAM" id="SSF53756">
    <property type="entry name" value="UDP-Glycosyltransferase/glycogen phosphorylase"/>
    <property type="match status" value="1"/>
</dbReference>
<dbReference type="NCBIfam" id="NF011071">
    <property type="entry name" value="PRK14501.1"/>
    <property type="match status" value="1"/>
</dbReference>
<dbReference type="CDD" id="cd03788">
    <property type="entry name" value="GT20_TPS"/>
    <property type="match status" value="1"/>
</dbReference>
<keyword evidence="4" id="KW-1185">Reference proteome</keyword>
<dbReference type="Proteomes" id="UP000612352">
    <property type="component" value="Unassembled WGS sequence"/>
</dbReference>
<dbReference type="InterPro" id="IPR006379">
    <property type="entry name" value="HAD-SF_hydro_IIB"/>
</dbReference>
<dbReference type="NCBIfam" id="TIGR01484">
    <property type="entry name" value="HAD-SF-IIB"/>
    <property type="match status" value="1"/>
</dbReference>
<comment type="similarity">
    <text evidence="2">Belongs to the glycosyltransferase 20 family.</text>
</comment>
<dbReference type="InterPro" id="IPR023214">
    <property type="entry name" value="HAD_sf"/>
</dbReference>